<evidence type="ECO:0000313" key="1">
    <source>
        <dbReference type="EMBL" id="MFC0394904.1"/>
    </source>
</evidence>
<keyword evidence="2" id="KW-1185">Reference proteome</keyword>
<comment type="caution">
    <text evidence="1">The sequence shown here is derived from an EMBL/GenBank/DDBJ whole genome shotgun (WGS) entry which is preliminary data.</text>
</comment>
<dbReference type="EMBL" id="JBHLVF010000041">
    <property type="protein sequence ID" value="MFC0394904.1"/>
    <property type="molecule type" value="Genomic_DNA"/>
</dbReference>
<dbReference type="InterPro" id="IPR025916">
    <property type="entry name" value="YdjO"/>
</dbReference>
<sequence length="70" mass="8181">MYFRRKSVEDLPQENTAIWTCTQDECNGWIRDDFAFEFMPTCPLCHSQMVSSFKMLPSLANSNKAIKSRK</sequence>
<accession>A0ABV6JHF9</accession>
<dbReference type="Pfam" id="PF14169">
    <property type="entry name" value="YdjO"/>
    <property type="match status" value="1"/>
</dbReference>
<dbReference type="RefSeq" id="WP_204816065.1">
    <property type="nucleotide sequence ID" value="NZ_JANHOF010000001.1"/>
</dbReference>
<evidence type="ECO:0000313" key="2">
    <source>
        <dbReference type="Proteomes" id="UP001589818"/>
    </source>
</evidence>
<reference evidence="1 2" key="1">
    <citation type="submission" date="2024-09" db="EMBL/GenBank/DDBJ databases">
        <authorList>
            <person name="Sun Q."/>
            <person name="Mori K."/>
        </authorList>
    </citation>
    <scope>NUCLEOTIDE SEQUENCE [LARGE SCALE GENOMIC DNA]</scope>
    <source>
        <strain evidence="1 2">CCM 4839</strain>
    </source>
</reference>
<dbReference type="Proteomes" id="UP001589818">
    <property type="component" value="Unassembled WGS sequence"/>
</dbReference>
<gene>
    <name evidence="1" type="ORF">ACFFJ8_26515</name>
</gene>
<organism evidence="1 2">
    <name type="scientific">Paenibacillus mendelii</name>
    <dbReference type="NCBI Taxonomy" id="206163"/>
    <lineage>
        <taxon>Bacteria</taxon>
        <taxon>Bacillati</taxon>
        <taxon>Bacillota</taxon>
        <taxon>Bacilli</taxon>
        <taxon>Bacillales</taxon>
        <taxon>Paenibacillaceae</taxon>
        <taxon>Paenibacillus</taxon>
    </lineage>
</organism>
<name>A0ABV6JHF9_9BACL</name>
<protein>
    <submittedName>
        <fullName evidence="1">Cold-shock protein</fullName>
    </submittedName>
</protein>
<proteinExistence type="predicted"/>